<dbReference type="AlphaFoldDB" id="A0A563VRG9"/>
<feature type="compositionally biased region" description="Basic residues" evidence="1">
    <location>
        <begin position="1"/>
        <end position="10"/>
    </location>
</feature>
<name>A0A563VRG9_9CYAN</name>
<protein>
    <submittedName>
        <fullName evidence="2">Uncharacterized protein</fullName>
    </submittedName>
</protein>
<accession>A0A563VRG9</accession>
<dbReference type="Proteomes" id="UP000320055">
    <property type="component" value="Unassembled WGS sequence"/>
</dbReference>
<proteinExistence type="predicted"/>
<organism evidence="2 3">
    <name type="scientific">Hyella patelloides LEGE 07179</name>
    <dbReference type="NCBI Taxonomy" id="945734"/>
    <lineage>
        <taxon>Bacteria</taxon>
        <taxon>Bacillati</taxon>
        <taxon>Cyanobacteriota</taxon>
        <taxon>Cyanophyceae</taxon>
        <taxon>Pleurocapsales</taxon>
        <taxon>Hyellaceae</taxon>
        <taxon>Hyella</taxon>
    </lineage>
</organism>
<gene>
    <name evidence="2" type="ORF">H1P_2230013</name>
</gene>
<keyword evidence="3" id="KW-1185">Reference proteome</keyword>
<dbReference type="EMBL" id="CAACVJ010000139">
    <property type="protein sequence ID" value="VEP13867.1"/>
    <property type="molecule type" value="Genomic_DNA"/>
</dbReference>
<reference evidence="2 3" key="1">
    <citation type="submission" date="2019-01" db="EMBL/GenBank/DDBJ databases">
        <authorList>
            <person name="Brito A."/>
        </authorList>
    </citation>
    <scope>NUCLEOTIDE SEQUENCE [LARGE SCALE GENOMIC DNA]</scope>
    <source>
        <strain evidence="2">1</strain>
    </source>
</reference>
<evidence type="ECO:0000313" key="3">
    <source>
        <dbReference type="Proteomes" id="UP000320055"/>
    </source>
</evidence>
<evidence type="ECO:0000313" key="2">
    <source>
        <dbReference type="EMBL" id="VEP13867.1"/>
    </source>
</evidence>
<sequence length="56" mass="6342">MHRRVARHWLFRQTTNHKSEETTPPSKGGRGSLGAESHPAQDPSTCALCHRTNNYK</sequence>
<feature type="region of interest" description="Disordered" evidence="1">
    <location>
        <begin position="1"/>
        <end position="56"/>
    </location>
</feature>
<evidence type="ECO:0000256" key="1">
    <source>
        <dbReference type="SAM" id="MobiDB-lite"/>
    </source>
</evidence>